<keyword evidence="1" id="KW-0812">Transmembrane</keyword>
<evidence type="ECO:0000256" key="1">
    <source>
        <dbReference type="SAM" id="Phobius"/>
    </source>
</evidence>
<comment type="caution">
    <text evidence="2">The sequence shown here is derived from an EMBL/GenBank/DDBJ whole genome shotgun (WGS) entry which is preliminary data.</text>
</comment>
<dbReference type="Proteomes" id="UP000319818">
    <property type="component" value="Unassembled WGS sequence"/>
</dbReference>
<reference evidence="2 3" key="1">
    <citation type="submission" date="2019-06" db="EMBL/GenBank/DDBJ databases">
        <title>Sequencing the genomes of 1000 actinobacteria strains.</title>
        <authorList>
            <person name="Klenk H.-P."/>
        </authorList>
    </citation>
    <scope>NUCLEOTIDE SEQUENCE [LARGE SCALE GENOMIC DNA]</scope>
    <source>
        <strain evidence="2 3">DSM 45511</strain>
    </source>
</reference>
<keyword evidence="3" id="KW-1185">Reference proteome</keyword>
<dbReference type="OrthoDB" id="2988755at2"/>
<gene>
    <name evidence="2" type="ORF">FB388_0689</name>
</gene>
<keyword evidence="1" id="KW-1133">Transmembrane helix</keyword>
<feature type="transmembrane region" description="Helical" evidence="1">
    <location>
        <begin position="110"/>
        <end position="128"/>
    </location>
</feature>
<dbReference type="EMBL" id="VFPH01000001">
    <property type="protein sequence ID" value="TQM43345.1"/>
    <property type="molecule type" value="Genomic_DNA"/>
</dbReference>
<feature type="transmembrane region" description="Helical" evidence="1">
    <location>
        <begin position="162"/>
        <end position="183"/>
    </location>
</feature>
<evidence type="ECO:0000313" key="3">
    <source>
        <dbReference type="Proteomes" id="UP000319818"/>
    </source>
</evidence>
<feature type="transmembrane region" description="Helical" evidence="1">
    <location>
        <begin position="16"/>
        <end position="34"/>
    </location>
</feature>
<proteinExistence type="predicted"/>
<dbReference type="RefSeq" id="WP_142096748.1">
    <property type="nucleotide sequence ID" value="NZ_VFPH01000001.1"/>
</dbReference>
<dbReference type="AlphaFoldDB" id="A0A543GB84"/>
<keyword evidence="1" id="KW-0472">Membrane</keyword>
<evidence type="ECO:0000313" key="2">
    <source>
        <dbReference type="EMBL" id="TQM43345.1"/>
    </source>
</evidence>
<protein>
    <submittedName>
        <fullName evidence="2">Uncharacterized protein</fullName>
    </submittedName>
</protein>
<sequence length="184" mass="18189">MATTVQVRTAGGIRRWWPAAAGVVMAGFAGLDIADGGVGLAPVLAASAVIYLGAAALGRPGASWPIFLGAFLVLALADDAAIWVLLGAAALLAGYGLLRGAARPASGLPLQALGVAGFGLAAVVALAVSPDLGSYLVAAGLLGHAAWDVHHHRTGRVVARSLAEFCVVLDTLLAAAIVVATLVG</sequence>
<feature type="transmembrane region" description="Helical" evidence="1">
    <location>
        <begin position="41"/>
        <end position="60"/>
    </location>
</feature>
<organism evidence="2 3">
    <name type="scientific">Pseudonocardia cypriaca</name>
    <dbReference type="NCBI Taxonomy" id="882449"/>
    <lineage>
        <taxon>Bacteria</taxon>
        <taxon>Bacillati</taxon>
        <taxon>Actinomycetota</taxon>
        <taxon>Actinomycetes</taxon>
        <taxon>Pseudonocardiales</taxon>
        <taxon>Pseudonocardiaceae</taxon>
        <taxon>Pseudonocardia</taxon>
    </lineage>
</organism>
<accession>A0A543GB84</accession>
<name>A0A543GB84_9PSEU</name>